<comment type="caution">
    <text evidence="1">The sequence shown here is derived from an EMBL/GenBank/DDBJ whole genome shotgun (WGS) entry which is preliminary data.</text>
</comment>
<evidence type="ECO:0000313" key="1">
    <source>
        <dbReference type="EMBL" id="KAI3678745.1"/>
    </source>
</evidence>
<accession>A0ACB8Y4Q4</accession>
<protein>
    <submittedName>
        <fullName evidence="1">Uncharacterized protein</fullName>
    </submittedName>
</protein>
<keyword evidence="2" id="KW-1185">Reference proteome</keyword>
<dbReference type="Proteomes" id="UP001055879">
    <property type="component" value="Linkage Group LG14"/>
</dbReference>
<sequence>MIKSSPSPSSSSNSSFTFGFSRFSSKPKWFWKDCAYGFKFLQGSSKWVKSRFSLNLARFQLGVRTLVAS</sequence>
<reference evidence="2" key="1">
    <citation type="journal article" date="2022" name="Mol. Ecol. Resour.">
        <title>The genomes of chicory, endive, great burdock and yacon provide insights into Asteraceae palaeo-polyploidization history and plant inulin production.</title>
        <authorList>
            <person name="Fan W."/>
            <person name="Wang S."/>
            <person name="Wang H."/>
            <person name="Wang A."/>
            <person name="Jiang F."/>
            <person name="Liu H."/>
            <person name="Zhao H."/>
            <person name="Xu D."/>
            <person name="Zhang Y."/>
        </authorList>
    </citation>
    <scope>NUCLEOTIDE SEQUENCE [LARGE SCALE GENOMIC DNA]</scope>
    <source>
        <strain evidence="2">cv. Niubang</strain>
    </source>
</reference>
<proteinExistence type="predicted"/>
<gene>
    <name evidence="1" type="ORF">L6452_38048</name>
</gene>
<dbReference type="EMBL" id="CM042060">
    <property type="protein sequence ID" value="KAI3678745.1"/>
    <property type="molecule type" value="Genomic_DNA"/>
</dbReference>
<organism evidence="1 2">
    <name type="scientific">Arctium lappa</name>
    <name type="common">Greater burdock</name>
    <name type="synonym">Lappa major</name>
    <dbReference type="NCBI Taxonomy" id="4217"/>
    <lineage>
        <taxon>Eukaryota</taxon>
        <taxon>Viridiplantae</taxon>
        <taxon>Streptophyta</taxon>
        <taxon>Embryophyta</taxon>
        <taxon>Tracheophyta</taxon>
        <taxon>Spermatophyta</taxon>
        <taxon>Magnoliopsida</taxon>
        <taxon>eudicotyledons</taxon>
        <taxon>Gunneridae</taxon>
        <taxon>Pentapetalae</taxon>
        <taxon>asterids</taxon>
        <taxon>campanulids</taxon>
        <taxon>Asterales</taxon>
        <taxon>Asteraceae</taxon>
        <taxon>Carduoideae</taxon>
        <taxon>Cardueae</taxon>
        <taxon>Arctiinae</taxon>
        <taxon>Arctium</taxon>
    </lineage>
</organism>
<name>A0ACB8Y4Q4_ARCLA</name>
<reference evidence="1 2" key="2">
    <citation type="journal article" date="2022" name="Mol. Ecol. Resour.">
        <title>The genomes of chicory, endive, great burdock and yacon provide insights into Asteraceae paleo-polyploidization history and plant inulin production.</title>
        <authorList>
            <person name="Fan W."/>
            <person name="Wang S."/>
            <person name="Wang H."/>
            <person name="Wang A."/>
            <person name="Jiang F."/>
            <person name="Liu H."/>
            <person name="Zhao H."/>
            <person name="Xu D."/>
            <person name="Zhang Y."/>
        </authorList>
    </citation>
    <scope>NUCLEOTIDE SEQUENCE [LARGE SCALE GENOMIC DNA]</scope>
    <source>
        <strain evidence="2">cv. Niubang</strain>
    </source>
</reference>
<evidence type="ECO:0000313" key="2">
    <source>
        <dbReference type="Proteomes" id="UP001055879"/>
    </source>
</evidence>